<dbReference type="Pfam" id="PF12044">
    <property type="entry name" value="Metallopep"/>
    <property type="match status" value="1"/>
</dbReference>
<protein>
    <recommendedName>
        <fullName evidence="1">Jacalin-type lectin domain-containing protein</fullName>
    </recommendedName>
</protein>
<dbReference type="InterPro" id="IPR021917">
    <property type="entry name" value="Unchr_Zn-peptidase-like"/>
</dbReference>
<evidence type="ECO:0000313" key="3">
    <source>
        <dbReference type="Proteomes" id="UP000750334"/>
    </source>
</evidence>
<gene>
    <name evidence="2" type="ORF">C6P45_001285</name>
</gene>
<dbReference type="PANTHER" id="PTHR21054">
    <property type="entry name" value="ZINC METALLOPROTEINASE-RELATED"/>
    <property type="match status" value="1"/>
</dbReference>
<dbReference type="SUPFAM" id="SSF51101">
    <property type="entry name" value="Mannose-binding lectins"/>
    <property type="match status" value="1"/>
</dbReference>
<dbReference type="AlphaFoldDB" id="A0A9P6W3T0"/>
<organism evidence="2 3">
    <name type="scientific">Maudiozyma exigua</name>
    <name type="common">Yeast</name>
    <name type="synonym">Kazachstania exigua</name>
    <dbReference type="NCBI Taxonomy" id="34358"/>
    <lineage>
        <taxon>Eukaryota</taxon>
        <taxon>Fungi</taxon>
        <taxon>Dikarya</taxon>
        <taxon>Ascomycota</taxon>
        <taxon>Saccharomycotina</taxon>
        <taxon>Saccharomycetes</taxon>
        <taxon>Saccharomycetales</taxon>
        <taxon>Saccharomycetaceae</taxon>
        <taxon>Maudiozyma</taxon>
    </lineage>
</organism>
<keyword evidence="3" id="KW-1185">Reference proteome</keyword>
<dbReference type="PROSITE" id="PS51752">
    <property type="entry name" value="JACALIN_LECTIN"/>
    <property type="match status" value="1"/>
</dbReference>
<evidence type="ECO:0000259" key="1">
    <source>
        <dbReference type="PROSITE" id="PS51752"/>
    </source>
</evidence>
<name>A0A9P6W3T0_MAUEX</name>
<sequence>MSENISFFNLKPNETVVSPCLTIHGKCGKNVTGVKNIQVQHPQLPPLTFPVNQSYFKATILLSSGENKLTFITDTNVSESITCFYTPLTQNKPIHLCLIVAKDSPLKFDSPRSQIAKEGGNDLNLAIKKLRIAARLMQAYTNEQMLRNGFGHRVMNFVEEFAYDTQFKSYQTMRNTVKVHVVISQRSLKEIRDPNVAQQNSKGSNTGALFGWAMDALRDYGGPFAPQEPPVQAACIYLDGHWDGKLILGHAALGGGDDNIKLAIFGSHGLYSWPTCMEDIVPYFLDPTKSSLNEVANDCNECSSHWECLTVTLGAFMHEVGHSLGSPHEESGVMLRDYTRWNRSFLTQEAFSIRTNSYGAKPPIFPPEECTWHRLDLLRYLFHPAFTREYDYYDKSFYRPSKNGQFSIPKPAMYLLGNDSCKFSSQTGIYCIEVVTEDLARGHLEYLPISLGGPGPQRDVTVSLKDLQGLLPPNQLKYKDNFSIRVLACNSPDTFFDNFPNILKTSTISMEKYGFSSKIKGIKSQLLGGGDRGTDIGILGLDITKVISVRVYHGGALDGIRFIFHDSEAASDSKPVEQTPVVPPRTYLGKLTNSFKSSPAPVPARPSGSKKSVLFGKQTNNFTDVTLEPNEIITGFNVRCGAWIDGIQFITNHGRMTDMFGNKNGGGLAELVPPQGQQIVGVYGRVGQWVDAIGIVYAKV</sequence>
<dbReference type="EMBL" id="PUHR01000157">
    <property type="protein sequence ID" value="KAG0661686.1"/>
    <property type="molecule type" value="Genomic_DNA"/>
</dbReference>
<accession>A0A9P6W3T0</accession>
<feature type="domain" description="Jacalin-type lectin" evidence="1">
    <location>
        <begin position="521"/>
        <end position="699"/>
    </location>
</feature>
<dbReference type="SMART" id="SM00915">
    <property type="entry name" value="Jacalin"/>
    <property type="match status" value="1"/>
</dbReference>
<dbReference type="Pfam" id="PF01419">
    <property type="entry name" value="Jacalin"/>
    <property type="match status" value="1"/>
</dbReference>
<evidence type="ECO:0000313" key="2">
    <source>
        <dbReference type="EMBL" id="KAG0661686.1"/>
    </source>
</evidence>
<dbReference type="GO" id="GO:0005737">
    <property type="term" value="C:cytoplasm"/>
    <property type="evidence" value="ECO:0007669"/>
    <property type="project" value="TreeGrafter"/>
</dbReference>
<comment type="caution">
    <text evidence="2">The sequence shown here is derived from an EMBL/GenBank/DDBJ whole genome shotgun (WGS) entry which is preliminary data.</text>
</comment>
<dbReference type="InterPro" id="IPR036404">
    <property type="entry name" value="Jacalin-like_lectin_dom_sf"/>
</dbReference>
<reference evidence="2 3" key="1">
    <citation type="submission" date="2020-11" db="EMBL/GenBank/DDBJ databases">
        <title>Kefir isolates.</title>
        <authorList>
            <person name="Marcisauskas S."/>
            <person name="Kim Y."/>
            <person name="Blasche S."/>
        </authorList>
    </citation>
    <scope>NUCLEOTIDE SEQUENCE [LARGE SCALE GENOMIC DNA]</scope>
    <source>
        <strain evidence="2 3">OG2</strain>
    </source>
</reference>
<dbReference type="InterPro" id="IPR001229">
    <property type="entry name" value="Jacalin-like_lectin_dom"/>
</dbReference>
<dbReference type="InterPro" id="IPR053002">
    <property type="entry name" value="Metalloproteinase_M10B"/>
</dbReference>
<proteinExistence type="predicted"/>
<dbReference type="Proteomes" id="UP000750334">
    <property type="component" value="Unassembled WGS sequence"/>
</dbReference>
<dbReference type="OrthoDB" id="74460at2759"/>
<dbReference type="Gene3D" id="2.100.10.30">
    <property type="entry name" value="Jacalin-like lectin domain"/>
    <property type="match status" value="1"/>
</dbReference>
<dbReference type="PANTHER" id="PTHR21054:SF2">
    <property type="entry name" value="MIP04191P"/>
    <property type="match status" value="1"/>
</dbReference>